<reference evidence="1 2" key="1">
    <citation type="journal article" date="2019" name="Genome Biol. Evol.">
        <title>Insights into the evolution of the New World diploid cottons (Gossypium, subgenus Houzingenia) based on genome sequencing.</title>
        <authorList>
            <person name="Grover C.E."/>
            <person name="Arick M.A. 2nd"/>
            <person name="Thrash A."/>
            <person name="Conover J.L."/>
            <person name="Sanders W.S."/>
            <person name="Peterson D.G."/>
            <person name="Frelichowski J.E."/>
            <person name="Scheffler J.A."/>
            <person name="Scheffler B.E."/>
            <person name="Wendel J.F."/>
        </authorList>
    </citation>
    <scope>NUCLEOTIDE SEQUENCE [LARGE SCALE GENOMIC DNA]</scope>
    <source>
        <strain evidence="1">8</strain>
        <tissue evidence="1">Leaf</tissue>
    </source>
</reference>
<name>A0A7J8NVI4_GOSRA</name>
<proteinExistence type="predicted"/>
<protein>
    <recommendedName>
        <fullName evidence="3">DUF4283 domain-containing protein</fullName>
    </recommendedName>
</protein>
<gene>
    <name evidence="1" type="ORF">Gorai_023035</name>
</gene>
<dbReference type="EMBL" id="JABEZZ010000002">
    <property type="protein sequence ID" value="MBA0580834.1"/>
    <property type="molecule type" value="Genomic_DNA"/>
</dbReference>
<organism evidence="1 2">
    <name type="scientific">Gossypium raimondii</name>
    <name type="common">Peruvian cotton</name>
    <name type="synonym">Gossypium klotzschianum subsp. raimondii</name>
    <dbReference type="NCBI Taxonomy" id="29730"/>
    <lineage>
        <taxon>Eukaryota</taxon>
        <taxon>Viridiplantae</taxon>
        <taxon>Streptophyta</taxon>
        <taxon>Embryophyta</taxon>
        <taxon>Tracheophyta</taxon>
        <taxon>Spermatophyta</taxon>
        <taxon>Magnoliopsida</taxon>
        <taxon>eudicotyledons</taxon>
        <taxon>Gunneridae</taxon>
        <taxon>Pentapetalae</taxon>
        <taxon>rosids</taxon>
        <taxon>malvids</taxon>
        <taxon>Malvales</taxon>
        <taxon>Malvaceae</taxon>
        <taxon>Malvoideae</taxon>
        <taxon>Gossypium</taxon>
    </lineage>
</organism>
<comment type="caution">
    <text evidence="1">The sequence shown here is derived from an EMBL/GenBank/DDBJ whole genome shotgun (WGS) entry which is preliminary data.</text>
</comment>
<dbReference type="Proteomes" id="UP000593578">
    <property type="component" value="Unassembled WGS sequence"/>
</dbReference>
<evidence type="ECO:0000313" key="2">
    <source>
        <dbReference type="Proteomes" id="UP000593578"/>
    </source>
</evidence>
<evidence type="ECO:0000313" key="1">
    <source>
        <dbReference type="EMBL" id="MBA0580834.1"/>
    </source>
</evidence>
<dbReference type="AlphaFoldDB" id="A0A7J8NVI4"/>
<evidence type="ECO:0008006" key="3">
    <source>
        <dbReference type="Google" id="ProtNLM"/>
    </source>
</evidence>
<accession>A0A7J8NVI4</accession>
<sequence length="163" mass="18269">MGRDEIFILKEELVQLTVKSLRCTNGAKLDPVSASPFWLKIGPCPSECDKKDLMHAIESTFGGIMRLEIKEAKKKSVNRLGKWKLDLVDTREDKVPIIDMTCVKRSRVGDKDHDGDGSTNEVMVTLELCSNPSNLIPATAIKPTKCNENHQLKCPWSRESTDN</sequence>